<keyword evidence="3" id="KW-1185">Reference proteome</keyword>
<dbReference type="OrthoDB" id="2115692at2759"/>
<dbReference type="Pfam" id="PF13673">
    <property type="entry name" value="Acetyltransf_10"/>
    <property type="match status" value="1"/>
</dbReference>
<dbReference type="AlphaFoldDB" id="A0A6A5XEL4"/>
<keyword evidence="2" id="KW-0808">Transferase</keyword>
<dbReference type="GO" id="GO:0016747">
    <property type="term" value="F:acyltransferase activity, transferring groups other than amino-acyl groups"/>
    <property type="evidence" value="ECO:0007669"/>
    <property type="project" value="InterPro"/>
</dbReference>
<accession>A0A6A5XEL4</accession>
<evidence type="ECO:0000313" key="3">
    <source>
        <dbReference type="Proteomes" id="UP000799778"/>
    </source>
</evidence>
<dbReference type="EMBL" id="ML978074">
    <property type="protein sequence ID" value="KAF2011350.1"/>
    <property type="molecule type" value="Genomic_DNA"/>
</dbReference>
<dbReference type="Gene3D" id="3.40.630.30">
    <property type="match status" value="1"/>
</dbReference>
<dbReference type="Proteomes" id="UP000799778">
    <property type="component" value="Unassembled WGS sequence"/>
</dbReference>
<gene>
    <name evidence="2" type="ORF">BU24DRAFT_495545</name>
</gene>
<keyword evidence="2" id="KW-0012">Acyltransferase</keyword>
<name>A0A6A5XEL4_9PLEO</name>
<dbReference type="RefSeq" id="XP_033379689.1">
    <property type="nucleotide sequence ID" value="XM_033534138.1"/>
</dbReference>
<dbReference type="InterPro" id="IPR000182">
    <property type="entry name" value="GNAT_dom"/>
</dbReference>
<evidence type="ECO:0000313" key="2">
    <source>
        <dbReference type="EMBL" id="KAF2011350.1"/>
    </source>
</evidence>
<proteinExistence type="predicted"/>
<organism evidence="2 3">
    <name type="scientific">Aaosphaeria arxii CBS 175.79</name>
    <dbReference type="NCBI Taxonomy" id="1450172"/>
    <lineage>
        <taxon>Eukaryota</taxon>
        <taxon>Fungi</taxon>
        <taxon>Dikarya</taxon>
        <taxon>Ascomycota</taxon>
        <taxon>Pezizomycotina</taxon>
        <taxon>Dothideomycetes</taxon>
        <taxon>Pleosporomycetidae</taxon>
        <taxon>Pleosporales</taxon>
        <taxon>Pleosporales incertae sedis</taxon>
        <taxon>Aaosphaeria</taxon>
    </lineage>
</organism>
<evidence type="ECO:0000259" key="1">
    <source>
        <dbReference type="PROSITE" id="PS51186"/>
    </source>
</evidence>
<dbReference type="PANTHER" id="PTHR42791:SF16">
    <property type="entry name" value="N-ACETYLTRANSFERASE DOMAIN-CONTAINING PROTEIN"/>
    <property type="match status" value="1"/>
</dbReference>
<sequence>MYIRPMTRADTPEVAAITTAMLADDEIFRWLSPGQDKYPDDLRRWHVIRIRSRIAQAGSHGFVMATEESDPEWSGREEVTGLAFFIRRGDDEAARKWQRSSLLRKIDCHLLSWEQWYEEHFLDRAQDTKRMEIYMDKLPTDLYNLLGPRWHVGLLGVSPKYQRRGIGGRLLQYGLKFATEEDLPVTLEASAKGHNLYLRSGFKIIADAEIVDGLRSAAMVWEPEGSRGRWLRDVGDQRAEIVTKY</sequence>
<reference evidence="2" key="1">
    <citation type="journal article" date="2020" name="Stud. Mycol.">
        <title>101 Dothideomycetes genomes: a test case for predicting lifestyles and emergence of pathogens.</title>
        <authorList>
            <person name="Haridas S."/>
            <person name="Albert R."/>
            <person name="Binder M."/>
            <person name="Bloem J."/>
            <person name="Labutti K."/>
            <person name="Salamov A."/>
            <person name="Andreopoulos B."/>
            <person name="Baker S."/>
            <person name="Barry K."/>
            <person name="Bills G."/>
            <person name="Bluhm B."/>
            <person name="Cannon C."/>
            <person name="Castanera R."/>
            <person name="Culley D."/>
            <person name="Daum C."/>
            <person name="Ezra D."/>
            <person name="Gonzalez J."/>
            <person name="Henrissat B."/>
            <person name="Kuo A."/>
            <person name="Liang C."/>
            <person name="Lipzen A."/>
            <person name="Lutzoni F."/>
            <person name="Magnuson J."/>
            <person name="Mondo S."/>
            <person name="Nolan M."/>
            <person name="Ohm R."/>
            <person name="Pangilinan J."/>
            <person name="Park H.-J."/>
            <person name="Ramirez L."/>
            <person name="Alfaro M."/>
            <person name="Sun H."/>
            <person name="Tritt A."/>
            <person name="Yoshinaga Y."/>
            <person name="Zwiers L.-H."/>
            <person name="Turgeon B."/>
            <person name="Goodwin S."/>
            <person name="Spatafora J."/>
            <person name="Crous P."/>
            <person name="Grigoriev I."/>
        </authorList>
    </citation>
    <scope>NUCLEOTIDE SEQUENCE</scope>
    <source>
        <strain evidence="2">CBS 175.79</strain>
    </source>
</reference>
<feature type="domain" description="N-acetyltransferase" evidence="1">
    <location>
        <begin position="92"/>
        <end position="224"/>
    </location>
</feature>
<dbReference type="PANTHER" id="PTHR42791">
    <property type="entry name" value="GNAT FAMILY ACETYLTRANSFERASE"/>
    <property type="match status" value="1"/>
</dbReference>
<dbReference type="InterPro" id="IPR016181">
    <property type="entry name" value="Acyl_CoA_acyltransferase"/>
</dbReference>
<protein>
    <submittedName>
        <fullName evidence="2">Acyl-CoA N-acyltransferase</fullName>
    </submittedName>
</protein>
<dbReference type="GeneID" id="54291535"/>
<dbReference type="CDD" id="cd04301">
    <property type="entry name" value="NAT_SF"/>
    <property type="match status" value="1"/>
</dbReference>
<dbReference type="PROSITE" id="PS51186">
    <property type="entry name" value="GNAT"/>
    <property type="match status" value="1"/>
</dbReference>
<dbReference type="InterPro" id="IPR052523">
    <property type="entry name" value="Trichothecene_AcTrans"/>
</dbReference>
<dbReference type="SUPFAM" id="SSF55729">
    <property type="entry name" value="Acyl-CoA N-acyltransferases (Nat)"/>
    <property type="match status" value="1"/>
</dbReference>